<dbReference type="EMBL" id="LLXJ01000907">
    <property type="protein sequence ID" value="PKC05182.1"/>
    <property type="molecule type" value="Genomic_DNA"/>
</dbReference>
<feature type="compositionally biased region" description="Acidic residues" evidence="1">
    <location>
        <begin position="13"/>
        <end position="33"/>
    </location>
</feature>
<name>A0A2N0RU07_9GLOM</name>
<dbReference type="AlphaFoldDB" id="A0A2N0RU07"/>
<evidence type="ECO:0000313" key="4">
    <source>
        <dbReference type="Proteomes" id="UP000232688"/>
    </source>
</evidence>
<feature type="compositionally biased region" description="Polar residues" evidence="1">
    <location>
        <begin position="1"/>
        <end position="10"/>
    </location>
</feature>
<reference evidence="3 4" key="4">
    <citation type="submission" date="2017-10" db="EMBL/GenBank/DDBJ databases">
        <title>Genome analyses suggest a sexual origin of heterokaryosis in a supposedly ancient asexual fungus.</title>
        <authorList>
            <person name="Corradi N."/>
            <person name="Sedzielewska K."/>
            <person name="Noel J."/>
            <person name="Charron P."/>
            <person name="Farinelli L."/>
            <person name="Marton T."/>
            <person name="Kruger M."/>
            <person name="Pelin A."/>
            <person name="Brachmann A."/>
            <person name="Corradi N."/>
        </authorList>
    </citation>
    <scope>NUCLEOTIDE SEQUENCE [LARGE SCALE GENOMIC DNA]</scope>
    <source>
        <strain evidence="3 4">A1</strain>
    </source>
</reference>
<dbReference type="Proteomes" id="UP000232688">
    <property type="component" value="Unassembled WGS sequence"/>
</dbReference>
<proteinExistence type="predicted"/>
<reference evidence="2 5" key="1">
    <citation type="submission" date="2016-04" db="EMBL/GenBank/DDBJ databases">
        <title>Genome analyses suggest a sexual origin of heterokaryosis in a supposedly ancient asexual fungus.</title>
        <authorList>
            <person name="Ropars J."/>
            <person name="Sedzielewska K."/>
            <person name="Noel J."/>
            <person name="Charron P."/>
            <person name="Farinelli L."/>
            <person name="Marton T."/>
            <person name="Kruger M."/>
            <person name="Pelin A."/>
            <person name="Brachmann A."/>
            <person name="Corradi N."/>
        </authorList>
    </citation>
    <scope>NUCLEOTIDE SEQUENCE [LARGE SCALE GENOMIC DNA]</scope>
    <source>
        <strain evidence="2 5">A5</strain>
    </source>
</reference>
<sequence length="186" mass="21301">MVVIINNNNNDGSADDDDDDDDGDGDGDGDDDGDRSSGDKCKTDIKFSSIAFSECEEYFQNLSRNDKITEVIQISDVEDNEINSEEEELNERSDHITELDHELVTNLEFRLPRFEILEDAVRSFHTQFRKVQCTLRVTINHKPRWKKSSINSIEIFGSIIYVDCNSCTDDRRMTRLPTGIDDSHGW</sequence>
<evidence type="ECO:0000313" key="2">
    <source>
        <dbReference type="EMBL" id="PKC05182.1"/>
    </source>
</evidence>
<gene>
    <name evidence="3" type="ORF">RhiirA1_459218</name>
    <name evidence="2" type="ORF">RhiirA5_421226</name>
</gene>
<organism evidence="3 4">
    <name type="scientific">Rhizophagus irregularis</name>
    <dbReference type="NCBI Taxonomy" id="588596"/>
    <lineage>
        <taxon>Eukaryota</taxon>
        <taxon>Fungi</taxon>
        <taxon>Fungi incertae sedis</taxon>
        <taxon>Mucoromycota</taxon>
        <taxon>Glomeromycotina</taxon>
        <taxon>Glomeromycetes</taxon>
        <taxon>Glomerales</taxon>
        <taxon>Glomeraceae</taxon>
        <taxon>Rhizophagus</taxon>
    </lineage>
</organism>
<reference evidence="3 4" key="3">
    <citation type="submission" date="2017-10" db="EMBL/GenBank/DDBJ databases">
        <title>Extensive intraspecific genome diversity in a model arbuscular mycorrhizal fungus.</title>
        <authorList>
            <person name="Chen E.C.H."/>
            <person name="Morin E."/>
            <person name="Baudet D."/>
            <person name="Noel J."/>
            <person name="Ndikumana S."/>
            <person name="Charron P."/>
            <person name="St-Onge C."/>
            <person name="Giorgi J."/>
            <person name="Grigoriev I.V."/>
            <person name="Roux C."/>
            <person name="Martin F.M."/>
            <person name="Corradi N."/>
        </authorList>
    </citation>
    <scope>NUCLEOTIDE SEQUENCE [LARGE SCALE GENOMIC DNA]</scope>
    <source>
        <strain evidence="3 4">A1</strain>
    </source>
</reference>
<comment type="caution">
    <text evidence="3">The sequence shown here is derived from an EMBL/GenBank/DDBJ whole genome shotgun (WGS) entry which is preliminary data.</text>
</comment>
<dbReference type="Proteomes" id="UP000232722">
    <property type="component" value="Unassembled WGS sequence"/>
</dbReference>
<dbReference type="VEuPathDB" id="FungiDB:RhiirA1_459218"/>
<dbReference type="EMBL" id="LLXH01000436">
    <property type="protein sequence ID" value="PKC66803.1"/>
    <property type="molecule type" value="Genomic_DNA"/>
</dbReference>
<evidence type="ECO:0000256" key="1">
    <source>
        <dbReference type="SAM" id="MobiDB-lite"/>
    </source>
</evidence>
<evidence type="ECO:0000313" key="3">
    <source>
        <dbReference type="EMBL" id="PKC66803.1"/>
    </source>
</evidence>
<protein>
    <submittedName>
        <fullName evidence="3">Uncharacterized protein</fullName>
    </submittedName>
</protein>
<evidence type="ECO:0000313" key="5">
    <source>
        <dbReference type="Proteomes" id="UP000232722"/>
    </source>
</evidence>
<reference evidence="2 5" key="2">
    <citation type="submission" date="2017-09" db="EMBL/GenBank/DDBJ databases">
        <title>Extensive intraspecific genome diversity in a model arbuscular mycorrhizal fungus.</title>
        <authorList>
            <person name="Chen E.C."/>
            <person name="Morin E."/>
            <person name="Beaudet D."/>
            <person name="Noel J."/>
            <person name="Ndikumana S."/>
            <person name="Charron P."/>
            <person name="St-Onge C."/>
            <person name="Giorgi J."/>
            <person name="Grigoriev I.V."/>
            <person name="Roux C."/>
            <person name="Martin F.M."/>
            <person name="Corradi N."/>
        </authorList>
    </citation>
    <scope>NUCLEOTIDE SEQUENCE [LARGE SCALE GENOMIC DNA]</scope>
    <source>
        <strain evidence="2 5">A5</strain>
    </source>
</reference>
<accession>A0A2N0RU07</accession>
<feature type="region of interest" description="Disordered" evidence="1">
    <location>
        <begin position="1"/>
        <end position="42"/>
    </location>
</feature>